<reference evidence="1" key="2">
    <citation type="submission" date="2025-09" db="UniProtKB">
        <authorList>
            <consortium name="Ensembl"/>
        </authorList>
    </citation>
    <scope>IDENTIFICATION</scope>
</reference>
<protein>
    <submittedName>
        <fullName evidence="1">Uncharacterized protein</fullName>
    </submittedName>
</protein>
<dbReference type="STRING" id="28743.ENSCVAP00000026602"/>
<dbReference type="GeneTree" id="ENSGT00940000177801"/>
<reference evidence="1" key="1">
    <citation type="submission" date="2025-08" db="UniProtKB">
        <authorList>
            <consortium name="Ensembl"/>
        </authorList>
    </citation>
    <scope>IDENTIFICATION</scope>
</reference>
<sequence length="161" mass="18336">AAVGCHCEAPREQSGSLREAMANATPHSPHLLEDFVKHLEHTEQTNGRTPMWIFWCSTMRLARAKVFPQSGQEKGLSPRCFLSWRFRERGLLKVLPQCVHGKGLLLVCMFRSCFRRSEERIKSFPQVSQMYGFSPMYVLSQKGQPYGLSPVCKRLCCCSVP</sequence>
<name>A0A3Q2E373_CYPVA</name>
<organism evidence="1 2">
    <name type="scientific">Cyprinodon variegatus</name>
    <name type="common">Sheepshead minnow</name>
    <dbReference type="NCBI Taxonomy" id="28743"/>
    <lineage>
        <taxon>Eukaryota</taxon>
        <taxon>Metazoa</taxon>
        <taxon>Chordata</taxon>
        <taxon>Craniata</taxon>
        <taxon>Vertebrata</taxon>
        <taxon>Euteleostomi</taxon>
        <taxon>Actinopterygii</taxon>
        <taxon>Neopterygii</taxon>
        <taxon>Teleostei</taxon>
        <taxon>Neoteleostei</taxon>
        <taxon>Acanthomorphata</taxon>
        <taxon>Ovalentaria</taxon>
        <taxon>Atherinomorphae</taxon>
        <taxon>Cyprinodontiformes</taxon>
        <taxon>Cyprinodontidae</taxon>
        <taxon>Cyprinodon</taxon>
    </lineage>
</organism>
<dbReference type="AlphaFoldDB" id="A0A3Q2E373"/>
<dbReference type="Proteomes" id="UP000265020">
    <property type="component" value="Unassembled WGS sequence"/>
</dbReference>
<keyword evidence="2" id="KW-1185">Reference proteome</keyword>
<proteinExistence type="predicted"/>
<dbReference type="OMA" id="MFRSCFR"/>
<accession>A0A3Q2E373</accession>
<dbReference type="Ensembl" id="ENSCVAT00000016830.1">
    <property type="protein sequence ID" value="ENSCVAP00000026602.1"/>
    <property type="gene ID" value="ENSCVAG00000012301.1"/>
</dbReference>
<evidence type="ECO:0000313" key="1">
    <source>
        <dbReference type="Ensembl" id="ENSCVAP00000026602.1"/>
    </source>
</evidence>
<evidence type="ECO:0000313" key="2">
    <source>
        <dbReference type="Proteomes" id="UP000265020"/>
    </source>
</evidence>